<protein>
    <submittedName>
        <fullName evidence="3">Membrane protein</fullName>
    </submittedName>
</protein>
<feature type="region of interest" description="Disordered" evidence="1">
    <location>
        <begin position="303"/>
        <end position="326"/>
    </location>
</feature>
<feature type="transmembrane region" description="Helical" evidence="2">
    <location>
        <begin position="186"/>
        <end position="205"/>
    </location>
</feature>
<keyword evidence="2" id="KW-0472">Membrane</keyword>
<dbReference type="AlphaFoldDB" id="A0AA35CL60"/>
<feature type="transmembrane region" description="Helical" evidence="2">
    <location>
        <begin position="145"/>
        <end position="166"/>
    </location>
</feature>
<sequence>MGRTARVLQVAATYMGTVVGAGFASGQEALRFFASFGRAGLWGIAVTTVLLCAFGALVMDLGRRLGARSHRELLHHVLGPRLGAAADTVVSAFLFAALAVMLAASGAIAAEQLRLPAWVGAGLGAALTLATIWSGLTGLLTANGVVVPLLVASVLGLTGATIYRASLGGPLAPGAGAPALAAAPDWFTSAWVYAGYNIVLALAVLAPLGAEIPDRAVLVAGGVLGGLGLGVLGVGLHLAISAHLPEAANWEVPMLYLARLYRPPVPSLYTAVLWAEVYTTAVSSAFGLARRLAPHVPVHVPAPARRGGLPGGGARSPGAAGGPEPDAPRFADPAYRTAALATVALALALSPFGFARLVATLYPLFGYASVAILLVLLLRTWS</sequence>
<organism evidence="3 4">
    <name type="scientific">Caldinitratiruptor microaerophilus</name>
    <dbReference type="NCBI Taxonomy" id="671077"/>
    <lineage>
        <taxon>Bacteria</taxon>
        <taxon>Bacillati</taxon>
        <taxon>Bacillota</taxon>
        <taxon>Clostridia</taxon>
        <taxon>Eubacteriales</taxon>
        <taxon>Symbiobacteriaceae</taxon>
        <taxon>Caldinitratiruptor</taxon>
    </lineage>
</organism>
<dbReference type="Proteomes" id="UP001163687">
    <property type="component" value="Chromosome"/>
</dbReference>
<evidence type="ECO:0000256" key="2">
    <source>
        <dbReference type="SAM" id="Phobius"/>
    </source>
</evidence>
<feature type="transmembrane region" description="Helical" evidence="2">
    <location>
        <begin position="82"/>
        <end position="109"/>
    </location>
</feature>
<dbReference type="KEGG" id="cmic:caldi_24240"/>
<evidence type="ECO:0000313" key="3">
    <source>
        <dbReference type="EMBL" id="BDG61334.1"/>
    </source>
</evidence>
<feature type="transmembrane region" description="Helical" evidence="2">
    <location>
        <begin position="115"/>
        <end position="133"/>
    </location>
</feature>
<feature type="transmembrane region" description="Helical" evidence="2">
    <location>
        <begin position="217"/>
        <end position="240"/>
    </location>
</feature>
<feature type="transmembrane region" description="Helical" evidence="2">
    <location>
        <begin position="364"/>
        <end position="381"/>
    </location>
</feature>
<accession>A0AA35CL60</accession>
<feature type="transmembrane region" description="Helical" evidence="2">
    <location>
        <begin position="7"/>
        <end position="27"/>
    </location>
</feature>
<keyword evidence="4" id="KW-1185">Reference proteome</keyword>
<feature type="compositionally biased region" description="Gly residues" evidence="1">
    <location>
        <begin position="308"/>
        <end position="321"/>
    </location>
</feature>
<keyword evidence="2" id="KW-0812">Transmembrane</keyword>
<dbReference type="PANTHER" id="PTHR37814:SF1">
    <property type="entry name" value="MEMBRANE PROTEIN"/>
    <property type="match status" value="1"/>
</dbReference>
<name>A0AA35CL60_9FIRM</name>
<gene>
    <name evidence="3" type="ORF">caldi_24240</name>
</gene>
<dbReference type="RefSeq" id="WP_264841990.1">
    <property type="nucleotide sequence ID" value="NZ_AP025628.1"/>
</dbReference>
<reference evidence="3" key="1">
    <citation type="submission" date="2022-03" db="EMBL/GenBank/DDBJ databases">
        <title>Complete genome sequence of Caldinitratiruptor microaerophilus.</title>
        <authorList>
            <person name="Mukaiyama R."/>
            <person name="Nishiyama T."/>
            <person name="Ueda K."/>
        </authorList>
    </citation>
    <scope>NUCLEOTIDE SEQUENCE</scope>
    <source>
        <strain evidence="3">JCM 16183</strain>
    </source>
</reference>
<keyword evidence="2" id="KW-1133">Transmembrane helix</keyword>
<dbReference type="InterPro" id="IPR038728">
    <property type="entry name" value="YkvI-like"/>
</dbReference>
<dbReference type="PANTHER" id="PTHR37814">
    <property type="entry name" value="CONSERVED MEMBRANE PROTEIN"/>
    <property type="match status" value="1"/>
</dbReference>
<feature type="transmembrane region" description="Helical" evidence="2">
    <location>
        <begin position="39"/>
        <end position="61"/>
    </location>
</feature>
<proteinExistence type="predicted"/>
<evidence type="ECO:0000313" key="4">
    <source>
        <dbReference type="Proteomes" id="UP001163687"/>
    </source>
</evidence>
<dbReference type="EMBL" id="AP025628">
    <property type="protein sequence ID" value="BDG61334.1"/>
    <property type="molecule type" value="Genomic_DNA"/>
</dbReference>
<evidence type="ECO:0000256" key="1">
    <source>
        <dbReference type="SAM" id="MobiDB-lite"/>
    </source>
</evidence>